<feature type="non-terminal residue" evidence="1">
    <location>
        <position position="49"/>
    </location>
</feature>
<evidence type="ECO:0000313" key="3">
    <source>
        <dbReference type="Proteomes" id="UP000029920"/>
    </source>
</evidence>
<reference evidence="1" key="2">
    <citation type="submission" date="2018-04" db="EMBL/GenBank/DDBJ databases">
        <authorList>
            <person name="Sheh A."/>
            <person name="Shen Z."/>
            <person name="Mannion A.J."/>
            <person name="Fox J.G."/>
        </authorList>
    </citation>
    <scope>NUCLEOTIDE SEQUENCE</scope>
    <source>
        <strain evidence="1">MIT-03-7007</strain>
    </source>
</reference>
<evidence type="ECO:0000313" key="1">
    <source>
        <dbReference type="EMBL" id="TLE12373.1"/>
    </source>
</evidence>
<dbReference type="AlphaFoldDB" id="A0A4U8UBJ7"/>
<proteinExistence type="predicted"/>
<sequence>MMKQNEKTLIGKGFLLDDKKQNNFIEIYQDDDNRPNHTFVFGSTGVGKT</sequence>
<dbReference type="EMBL" id="JRPC02000104">
    <property type="protein sequence ID" value="TLE12373.1"/>
    <property type="molecule type" value="Genomic_DNA"/>
</dbReference>
<accession>A0A4U8UBJ7</accession>
<gene>
    <name evidence="2" type="ORF">LS72_010580</name>
    <name evidence="1" type="ORF">LS72_010585</name>
</gene>
<name>A0A4U8UBJ7_9HELI</name>
<evidence type="ECO:0000313" key="2">
    <source>
        <dbReference type="EMBL" id="TLE12375.1"/>
    </source>
</evidence>
<protein>
    <submittedName>
        <fullName evidence="1">Conjugal transfer protein TraD</fullName>
    </submittedName>
</protein>
<dbReference type="Proteomes" id="UP000029920">
    <property type="component" value="Unassembled WGS sequence"/>
</dbReference>
<reference evidence="1 3" key="1">
    <citation type="journal article" date="2014" name="Genome Announc.">
        <title>Draft genome sequences of eight enterohepatic helicobacter species isolated from both laboratory and wild rodents.</title>
        <authorList>
            <person name="Sheh A."/>
            <person name="Shen Z."/>
            <person name="Fox J.G."/>
        </authorList>
    </citation>
    <scope>NUCLEOTIDE SEQUENCE [LARGE SCALE GENOMIC DNA]</scope>
    <source>
        <strain evidence="1 3">MIT-03-7007</strain>
    </source>
</reference>
<comment type="caution">
    <text evidence="1">The sequence shown here is derived from an EMBL/GenBank/DDBJ whole genome shotgun (WGS) entry which is preliminary data.</text>
</comment>
<dbReference type="EMBL" id="JRPC02000103">
    <property type="protein sequence ID" value="TLE12375.1"/>
    <property type="molecule type" value="Genomic_DNA"/>
</dbReference>
<keyword evidence="3" id="KW-1185">Reference proteome</keyword>
<organism evidence="1 3">
    <name type="scientific">Helicobacter apodemus</name>
    <dbReference type="NCBI Taxonomy" id="135569"/>
    <lineage>
        <taxon>Bacteria</taxon>
        <taxon>Pseudomonadati</taxon>
        <taxon>Campylobacterota</taxon>
        <taxon>Epsilonproteobacteria</taxon>
        <taxon>Campylobacterales</taxon>
        <taxon>Helicobacteraceae</taxon>
        <taxon>Helicobacter</taxon>
    </lineage>
</organism>